<evidence type="ECO:0000256" key="1">
    <source>
        <dbReference type="SAM" id="SignalP"/>
    </source>
</evidence>
<dbReference type="OrthoDB" id="5152241at2759"/>
<name>A0A545UY58_9HYPO</name>
<dbReference type="Proteomes" id="UP000315783">
    <property type="component" value="Unassembled WGS sequence"/>
</dbReference>
<comment type="caution">
    <text evidence="2">The sequence shown here is derived from an EMBL/GenBank/DDBJ whole genome shotgun (WGS) entry which is preliminary data.</text>
</comment>
<organism evidence="2 3">
    <name type="scientific">Cordyceps javanica</name>
    <dbReference type="NCBI Taxonomy" id="43265"/>
    <lineage>
        <taxon>Eukaryota</taxon>
        <taxon>Fungi</taxon>
        <taxon>Dikarya</taxon>
        <taxon>Ascomycota</taxon>
        <taxon>Pezizomycotina</taxon>
        <taxon>Sordariomycetes</taxon>
        <taxon>Hypocreomycetidae</taxon>
        <taxon>Hypocreales</taxon>
        <taxon>Cordycipitaceae</taxon>
        <taxon>Cordyceps</taxon>
    </lineage>
</organism>
<feature type="signal peptide" evidence="1">
    <location>
        <begin position="1"/>
        <end position="22"/>
    </location>
</feature>
<evidence type="ECO:0000313" key="3">
    <source>
        <dbReference type="Proteomes" id="UP000315783"/>
    </source>
</evidence>
<sequence>MKFSIISTTALLAAASSPTVLADDWKCNGSWGDGGLKRYSIQFKGYCEDRYGQCFLDNIRGKGLTVHNWQCWKTDNDGWWQADFSTTAGLAWQINNAIEVVTKSWRGCWPNQ</sequence>
<gene>
    <name evidence="2" type="ORF">IF1G_07258</name>
</gene>
<reference evidence="2 3" key="1">
    <citation type="journal article" date="2019" name="Appl. Microbiol. Biotechnol.">
        <title>Genome sequence of Isaria javanica and comparative genome analysis insights into family S53 peptidase evolution in fungal entomopathogens.</title>
        <authorList>
            <person name="Lin R."/>
            <person name="Zhang X."/>
            <person name="Xin B."/>
            <person name="Zou M."/>
            <person name="Gao Y."/>
            <person name="Qin F."/>
            <person name="Hu Q."/>
            <person name="Xie B."/>
            <person name="Cheng X."/>
        </authorList>
    </citation>
    <scope>NUCLEOTIDE SEQUENCE [LARGE SCALE GENOMIC DNA]</scope>
    <source>
        <strain evidence="2 3">IJ1G</strain>
    </source>
</reference>
<protein>
    <submittedName>
        <fullName evidence="2">Uncharacterized protein</fullName>
    </submittedName>
</protein>
<keyword evidence="3" id="KW-1185">Reference proteome</keyword>
<dbReference type="EMBL" id="SPUK01000010">
    <property type="protein sequence ID" value="TQV94379.1"/>
    <property type="molecule type" value="Genomic_DNA"/>
</dbReference>
<accession>A0A545UY58</accession>
<feature type="chain" id="PRO_5021763940" evidence="1">
    <location>
        <begin position="23"/>
        <end position="112"/>
    </location>
</feature>
<proteinExistence type="predicted"/>
<dbReference type="STRING" id="43265.A0A545UY58"/>
<dbReference type="AlphaFoldDB" id="A0A545UY58"/>
<evidence type="ECO:0000313" key="2">
    <source>
        <dbReference type="EMBL" id="TQV94379.1"/>
    </source>
</evidence>
<keyword evidence="1" id="KW-0732">Signal</keyword>